<evidence type="ECO:0000313" key="2">
    <source>
        <dbReference type="EMBL" id="OIR17698.1"/>
    </source>
</evidence>
<dbReference type="Pfam" id="PF16747">
    <property type="entry name" value="Adhesin_E"/>
    <property type="match status" value="1"/>
</dbReference>
<dbReference type="AlphaFoldDB" id="A0A1J5TA05"/>
<protein>
    <recommendedName>
        <fullName evidence="1">Surface-adhesin protein E-like domain-containing protein</fullName>
    </recommendedName>
</protein>
<accession>A0A1J5TA05</accession>
<name>A0A1J5TA05_9ZZZZ</name>
<dbReference type="EMBL" id="MLJW01000004">
    <property type="protein sequence ID" value="OIR17698.1"/>
    <property type="molecule type" value="Genomic_DNA"/>
</dbReference>
<feature type="domain" description="Surface-adhesin protein E-like" evidence="1">
    <location>
        <begin position="32"/>
        <end position="134"/>
    </location>
</feature>
<reference evidence="2" key="1">
    <citation type="submission" date="2016-10" db="EMBL/GenBank/DDBJ databases">
        <title>Sequence of Gallionella enrichment culture.</title>
        <authorList>
            <person name="Poehlein A."/>
            <person name="Muehling M."/>
            <person name="Daniel R."/>
        </authorList>
    </citation>
    <scope>NUCLEOTIDE SEQUENCE</scope>
</reference>
<evidence type="ECO:0000259" key="1">
    <source>
        <dbReference type="Pfam" id="PF16747"/>
    </source>
</evidence>
<dbReference type="InterPro" id="IPR031939">
    <property type="entry name" value="Adhesin_E-like"/>
</dbReference>
<gene>
    <name evidence="2" type="ORF">GALL_19200</name>
</gene>
<proteinExistence type="predicted"/>
<organism evidence="2">
    <name type="scientific">mine drainage metagenome</name>
    <dbReference type="NCBI Taxonomy" id="410659"/>
    <lineage>
        <taxon>unclassified sequences</taxon>
        <taxon>metagenomes</taxon>
        <taxon>ecological metagenomes</taxon>
    </lineage>
</organism>
<comment type="caution">
    <text evidence="2">The sequence shown here is derived from an EMBL/GenBank/DDBJ whole genome shotgun (WGS) entry which is preliminary data.</text>
</comment>
<sequence>MNEIDNKSLKLNLRLVGLLLLLMMSNHAIAGWTQISENENNIAYADASTIIKTGSKVKMWDVLNLKNTTNENYASLKSLQEYDCKENKSRILSYSTYSEKMGSGNVVKSSTSAHEWLPVKHGGTTEKLWKTACEKK</sequence>